<gene>
    <name evidence="8" type="primary">patC_0</name>
    <name evidence="8" type="ORF">LSUB1_G005144</name>
</gene>
<accession>A0A8H8RG38</accession>
<feature type="transmembrane region" description="Helical" evidence="7">
    <location>
        <begin position="104"/>
        <end position="122"/>
    </location>
</feature>
<dbReference type="Gene3D" id="1.20.1250.20">
    <property type="entry name" value="MFS general substrate transporter like domains"/>
    <property type="match status" value="1"/>
</dbReference>
<dbReference type="GO" id="GO:0005886">
    <property type="term" value="C:plasma membrane"/>
    <property type="evidence" value="ECO:0007669"/>
    <property type="project" value="TreeGrafter"/>
</dbReference>
<dbReference type="SUPFAM" id="SSF103473">
    <property type="entry name" value="MFS general substrate transporter"/>
    <property type="match status" value="1"/>
</dbReference>
<protein>
    <submittedName>
        <fullName evidence="8">Efflux pump</fullName>
    </submittedName>
</protein>
<evidence type="ECO:0000313" key="9">
    <source>
        <dbReference type="Proteomes" id="UP000462212"/>
    </source>
</evidence>
<feature type="transmembrane region" description="Helical" evidence="7">
    <location>
        <begin position="161"/>
        <end position="185"/>
    </location>
</feature>
<feature type="transmembrane region" description="Helical" evidence="7">
    <location>
        <begin position="23"/>
        <end position="44"/>
    </location>
</feature>
<proteinExistence type="inferred from homology"/>
<reference evidence="8 9" key="1">
    <citation type="submission" date="2018-05" db="EMBL/GenBank/DDBJ databases">
        <title>Genome sequencing and assembly of the regulated plant pathogen Lachnellula willkommii and related sister species for the development of diagnostic species identification markers.</title>
        <authorList>
            <person name="Giroux E."/>
            <person name="Bilodeau G."/>
        </authorList>
    </citation>
    <scope>NUCLEOTIDE SEQUENCE [LARGE SCALE GENOMIC DNA]</scope>
    <source>
        <strain evidence="8 9">CBS 197.66</strain>
    </source>
</reference>
<organism evidence="8 9">
    <name type="scientific">Lachnellula subtilissima</name>
    <dbReference type="NCBI Taxonomy" id="602034"/>
    <lineage>
        <taxon>Eukaryota</taxon>
        <taxon>Fungi</taxon>
        <taxon>Dikarya</taxon>
        <taxon>Ascomycota</taxon>
        <taxon>Pezizomycotina</taxon>
        <taxon>Leotiomycetes</taxon>
        <taxon>Helotiales</taxon>
        <taxon>Lachnaceae</taxon>
        <taxon>Lachnellula</taxon>
    </lineage>
</organism>
<dbReference type="Proteomes" id="UP000462212">
    <property type="component" value="Unassembled WGS sequence"/>
</dbReference>
<dbReference type="PANTHER" id="PTHR23501">
    <property type="entry name" value="MAJOR FACILITATOR SUPERFAMILY"/>
    <property type="match status" value="1"/>
</dbReference>
<dbReference type="PANTHER" id="PTHR23501:SF12">
    <property type="entry name" value="MAJOR FACILITATOR SUPERFAMILY (MFS) PROFILE DOMAIN-CONTAINING PROTEIN-RELATED"/>
    <property type="match status" value="1"/>
</dbReference>
<evidence type="ECO:0000256" key="7">
    <source>
        <dbReference type="SAM" id="Phobius"/>
    </source>
</evidence>
<comment type="caution">
    <text evidence="8">The sequence shown here is derived from an EMBL/GenBank/DDBJ whole genome shotgun (WGS) entry which is preliminary data.</text>
</comment>
<dbReference type="GO" id="GO:0022857">
    <property type="term" value="F:transmembrane transporter activity"/>
    <property type="evidence" value="ECO:0007669"/>
    <property type="project" value="TreeGrafter"/>
</dbReference>
<dbReference type="AlphaFoldDB" id="A0A8H8RG38"/>
<dbReference type="InterPro" id="IPR036259">
    <property type="entry name" value="MFS_trans_sf"/>
</dbReference>
<evidence type="ECO:0000256" key="1">
    <source>
        <dbReference type="ARBA" id="ARBA00004141"/>
    </source>
</evidence>
<comment type="similarity">
    <text evidence="2">Belongs to the major facilitator superfamily. TCR/Tet family.</text>
</comment>
<keyword evidence="4 7" id="KW-0812">Transmembrane</keyword>
<feature type="transmembrane region" description="Helical" evidence="7">
    <location>
        <begin position="276"/>
        <end position="294"/>
    </location>
</feature>
<feature type="transmembrane region" description="Helical" evidence="7">
    <location>
        <begin position="65"/>
        <end position="84"/>
    </location>
</feature>
<evidence type="ECO:0000313" key="8">
    <source>
        <dbReference type="EMBL" id="TVY33879.1"/>
    </source>
</evidence>
<keyword evidence="6 7" id="KW-0472">Membrane</keyword>
<keyword evidence="9" id="KW-1185">Reference proteome</keyword>
<evidence type="ECO:0000256" key="3">
    <source>
        <dbReference type="ARBA" id="ARBA00022448"/>
    </source>
</evidence>
<keyword evidence="5 7" id="KW-1133">Transmembrane helix</keyword>
<evidence type="ECO:0000256" key="4">
    <source>
        <dbReference type="ARBA" id="ARBA00022692"/>
    </source>
</evidence>
<sequence length="313" mass="33895">MVALVMIFTFAGSTWHWDDNRTIALFVVTGVLVIMTFLQQYFVLFTTIETRMFPPTHILINKTQILLVICTAMAATNIYVPVYYLPLYFVFTHGDTSIQAAVRLLPFICFLAWTNMCSGFLLPKINYPWVLYTTSGILMTVGGATMYTVDANTPIANVYGYSIILGAGTGMCSNLGFTISGVTIMKETGSTLDVQRAISMQNLSQLGFQTISLLMGGQIFQSLSVQNLNRVLSGLGFSETDIRGAIAGTQSTLLKSLSPSLQKEAINGITEAMSRVYILSFSTGAITVICGLLTNKGKLFPKGGEKIVTAGGG</sequence>
<dbReference type="OrthoDB" id="10021397at2759"/>
<evidence type="ECO:0000256" key="2">
    <source>
        <dbReference type="ARBA" id="ARBA00007520"/>
    </source>
</evidence>
<dbReference type="EMBL" id="QGMJ01000727">
    <property type="protein sequence ID" value="TVY33879.1"/>
    <property type="molecule type" value="Genomic_DNA"/>
</dbReference>
<feature type="transmembrane region" description="Helical" evidence="7">
    <location>
        <begin position="129"/>
        <end position="149"/>
    </location>
</feature>
<name>A0A8H8RG38_9HELO</name>
<comment type="subcellular location">
    <subcellularLocation>
        <location evidence="1">Membrane</location>
        <topology evidence="1">Multi-pass membrane protein</topology>
    </subcellularLocation>
</comment>
<evidence type="ECO:0000256" key="6">
    <source>
        <dbReference type="ARBA" id="ARBA00023136"/>
    </source>
</evidence>
<keyword evidence="3" id="KW-0813">Transport</keyword>
<evidence type="ECO:0000256" key="5">
    <source>
        <dbReference type="ARBA" id="ARBA00022989"/>
    </source>
</evidence>